<protein>
    <submittedName>
        <fullName evidence="3">Putative alpha beta hydrolase protein</fullName>
    </submittedName>
</protein>
<keyword evidence="1" id="KW-0732">Signal</keyword>
<dbReference type="InterPro" id="IPR000073">
    <property type="entry name" value="AB_hydrolase_1"/>
</dbReference>
<feature type="domain" description="AB hydrolase-1" evidence="2">
    <location>
        <begin position="69"/>
        <end position="171"/>
    </location>
</feature>
<dbReference type="HOGENOM" id="CLU_020336_47_0_1"/>
<evidence type="ECO:0000256" key="1">
    <source>
        <dbReference type="SAM" id="SignalP"/>
    </source>
</evidence>
<dbReference type="PANTHER" id="PTHR43433">
    <property type="entry name" value="HYDROLASE, ALPHA/BETA FOLD FAMILY PROTEIN"/>
    <property type="match status" value="1"/>
</dbReference>
<gene>
    <name evidence="3" type="ORF">UCREL1_6420</name>
</gene>
<dbReference type="OMA" id="HGRSTFK"/>
<keyword evidence="4" id="KW-1185">Reference proteome</keyword>
<dbReference type="InterPro" id="IPR050471">
    <property type="entry name" value="AB_hydrolase"/>
</dbReference>
<dbReference type="SUPFAM" id="SSF53474">
    <property type="entry name" value="alpha/beta-Hydrolases"/>
    <property type="match status" value="1"/>
</dbReference>
<dbReference type="PANTHER" id="PTHR43433:SF5">
    <property type="entry name" value="AB HYDROLASE-1 DOMAIN-CONTAINING PROTEIN"/>
    <property type="match status" value="1"/>
</dbReference>
<feature type="signal peptide" evidence="1">
    <location>
        <begin position="1"/>
        <end position="19"/>
    </location>
</feature>
<reference evidence="4" key="1">
    <citation type="journal article" date="2013" name="Genome Announc.">
        <title>Draft genome sequence of the grapevine dieback fungus Eutypa lata UCR-EL1.</title>
        <authorList>
            <person name="Blanco-Ulate B."/>
            <person name="Rolshausen P.E."/>
            <person name="Cantu D."/>
        </authorList>
    </citation>
    <scope>NUCLEOTIDE SEQUENCE [LARGE SCALE GENOMIC DNA]</scope>
    <source>
        <strain evidence="4">UCR-EL1</strain>
    </source>
</reference>
<evidence type="ECO:0000313" key="4">
    <source>
        <dbReference type="Proteomes" id="UP000012174"/>
    </source>
</evidence>
<feature type="chain" id="PRO_5004084989" evidence="1">
    <location>
        <begin position="20"/>
        <end position="294"/>
    </location>
</feature>
<name>M7SQ65_EUTLA</name>
<evidence type="ECO:0000313" key="3">
    <source>
        <dbReference type="EMBL" id="EMR66593.1"/>
    </source>
</evidence>
<proteinExistence type="predicted"/>
<dbReference type="GO" id="GO:0016787">
    <property type="term" value="F:hydrolase activity"/>
    <property type="evidence" value="ECO:0007669"/>
    <property type="project" value="UniProtKB-KW"/>
</dbReference>
<dbReference type="STRING" id="1287681.M7SQ65"/>
<keyword evidence="3" id="KW-0378">Hydrolase</keyword>
<dbReference type="AlphaFoldDB" id="M7SQ65"/>
<accession>M7SQ65</accession>
<dbReference type="KEGG" id="ela:UCREL1_6420"/>
<dbReference type="Proteomes" id="UP000012174">
    <property type="component" value="Unassembled WGS sequence"/>
</dbReference>
<dbReference type="EMBL" id="KB706613">
    <property type="protein sequence ID" value="EMR66593.1"/>
    <property type="molecule type" value="Genomic_DNA"/>
</dbReference>
<dbReference type="OrthoDB" id="190201at2759"/>
<sequence length="294" mass="30905">MHTSLLALLAGVAVSIGAASDLAVRATTPVWATLPNTPALPDPVSTETKAVAGVNLWYQKYNEAAGGLPLLMDHGGLGYSAYFGAVIDRLVQNGHYVIAVDRRGHGRSTFNDDDTFTFDMFASDIYELLLGIGVTTKYNVVGWSDGAATTLAALQNSTIAATIEKAFLFGAFMTAADSNATFSDTDIYGTFVSRCAAEYATNQPGANFTLFANKVGVLEATLPNFTAEGLGRLDGSKITIAGAEFDEAVNLDVPAKLNAAISGSKLVTLTNVSHFAPVQDPDQFTQAVEDFLAA</sequence>
<organism evidence="3 4">
    <name type="scientific">Eutypa lata (strain UCR-EL1)</name>
    <name type="common">Grapevine dieback disease fungus</name>
    <name type="synonym">Eutypa armeniacae</name>
    <dbReference type="NCBI Taxonomy" id="1287681"/>
    <lineage>
        <taxon>Eukaryota</taxon>
        <taxon>Fungi</taxon>
        <taxon>Dikarya</taxon>
        <taxon>Ascomycota</taxon>
        <taxon>Pezizomycotina</taxon>
        <taxon>Sordariomycetes</taxon>
        <taxon>Xylariomycetidae</taxon>
        <taxon>Xylariales</taxon>
        <taxon>Diatrypaceae</taxon>
        <taxon>Eutypa</taxon>
    </lineage>
</organism>
<dbReference type="Gene3D" id="3.40.50.1820">
    <property type="entry name" value="alpha/beta hydrolase"/>
    <property type="match status" value="1"/>
</dbReference>
<dbReference type="Pfam" id="PF00561">
    <property type="entry name" value="Abhydrolase_1"/>
    <property type="match status" value="1"/>
</dbReference>
<dbReference type="InterPro" id="IPR029058">
    <property type="entry name" value="AB_hydrolase_fold"/>
</dbReference>
<evidence type="ECO:0000259" key="2">
    <source>
        <dbReference type="Pfam" id="PF00561"/>
    </source>
</evidence>
<dbReference type="eggNOG" id="ENOG502QW04">
    <property type="taxonomic scope" value="Eukaryota"/>
</dbReference>